<accession>A0A516RIQ7</accession>
<keyword evidence="1" id="KW-0472">Membrane</keyword>
<reference evidence="2 3" key="1">
    <citation type="journal article" date="2019" name="J. Ind. Microbiol. Biotechnol.">
        <title>The complete genomic sequence of Streptomyces spectabilis NRRL-2792 and identification of secondary metabolite biosynthetic gene clusters.</title>
        <authorList>
            <person name="Sinha A."/>
            <person name="Phillips-Salemka S."/>
            <person name="Niraula T.A."/>
            <person name="Short K.A."/>
            <person name="Niraula N.P."/>
        </authorList>
    </citation>
    <scope>NUCLEOTIDE SEQUENCE [LARGE SCALE GENOMIC DNA]</scope>
    <source>
        <strain evidence="2 3">NRRL 2792</strain>
    </source>
</reference>
<dbReference type="EMBL" id="CP040916">
    <property type="protein sequence ID" value="QDQ15547.1"/>
    <property type="molecule type" value="Genomic_DNA"/>
</dbReference>
<sequence>MLMWILLLLLILVIFGFGFAMQILWWVAAVLLALWVVGFLMRGRGGSRSSGSRRRFSRSGR</sequence>
<keyword evidence="1" id="KW-0812">Transmembrane</keyword>
<proteinExistence type="predicted"/>
<keyword evidence="1" id="KW-1133">Transmembrane helix</keyword>
<dbReference type="Proteomes" id="UP000316806">
    <property type="component" value="Chromosome"/>
</dbReference>
<gene>
    <name evidence="2" type="ORF">FH965_37440</name>
</gene>
<dbReference type="AlphaFoldDB" id="A0A516RIQ7"/>
<name>A0A516RIQ7_STRST</name>
<feature type="transmembrane region" description="Helical" evidence="1">
    <location>
        <begin position="26"/>
        <end position="45"/>
    </location>
</feature>
<evidence type="ECO:0000313" key="3">
    <source>
        <dbReference type="Proteomes" id="UP000316806"/>
    </source>
</evidence>
<evidence type="ECO:0000313" key="2">
    <source>
        <dbReference type="EMBL" id="QDQ15547.1"/>
    </source>
</evidence>
<organism evidence="2 3">
    <name type="scientific">Streptomyces spectabilis</name>
    <dbReference type="NCBI Taxonomy" id="68270"/>
    <lineage>
        <taxon>Bacteria</taxon>
        <taxon>Bacillati</taxon>
        <taxon>Actinomycetota</taxon>
        <taxon>Actinomycetes</taxon>
        <taxon>Kitasatosporales</taxon>
        <taxon>Streptomycetaceae</taxon>
        <taxon>Streptomyces</taxon>
    </lineage>
</organism>
<evidence type="ECO:0000256" key="1">
    <source>
        <dbReference type="SAM" id="Phobius"/>
    </source>
</evidence>
<dbReference type="RefSeq" id="WP_144322751.1">
    <property type="nucleotide sequence ID" value="NZ_CP040916.1"/>
</dbReference>
<protein>
    <submittedName>
        <fullName evidence="2">Hydrophobic protein</fullName>
    </submittedName>
</protein>